<feature type="transmembrane region" description="Helical" evidence="7">
    <location>
        <begin position="277"/>
        <end position="299"/>
    </location>
</feature>
<keyword evidence="8" id="KW-0732">Signal</keyword>
<evidence type="ECO:0000256" key="8">
    <source>
        <dbReference type="SAM" id="SignalP"/>
    </source>
</evidence>
<evidence type="ECO:0000256" key="7">
    <source>
        <dbReference type="SAM" id="Phobius"/>
    </source>
</evidence>
<evidence type="ECO:0000313" key="11">
    <source>
        <dbReference type="RefSeq" id="XP_020102264.1"/>
    </source>
</evidence>
<keyword evidence="4 7" id="KW-0812">Transmembrane</keyword>
<evidence type="ECO:0000256" key="1">
    <source>
        <dbReference type="ARBA" id="ARBA00004141"/>
    </source>
</evidence>
<dbReference type="PANTHER" id="PTHR15486">
    <property type="entry name" value="ANCIENT UBIQUITOUS PROTEIN"/>
    <property type="match status" value="1"/>
</dbReference>
<keyword evidence="3" id="KW-0808">Transferase</keyword>
<accession>A0A6P5G1J1</accession>
<dbReference type="GO" id="GO:0016791">
    <property type="term" value="F:phosphatase activity"/>
    <property type="evidence" value="ECO:0007669"/>
    <property type="project" value="TreeGrafter"/>
</dbReference>
<feature type="signal peptide" evidence="8">
    <location>
        <begin position="1"/>
        <end position="23"/>
    </location>
</feature>
<evidence type="ECO:0000256" key="4">
    <source>
        <dbReference type="ARBA" id="ARBA00022692"/>
    </source>
</evidence>
<sequence length="531" mass="59714">MAKKKASSFLLSSFLSFLSFLHAKPLSRKTPTTLYSKLQHYSSLDKNSNQVVVCDVEGGLLRSQSKFPYFMLVALEGGGLLRGLLLLVLYPLLCCVSDELGLKIMVFVSFCGIKKKGFRVGRSVLPKFFLEDVGLEGFEALNKGSKKVCVSEMPRVMVEGFLKDYLEVDVVIGRELKEFHGYYTGFMEEEGKVREGFDLKELIKIEEQEDIDIVGFSSSTVSLHIPLFSHCKKIYLVGEKDKRVWHPMPREKHPRPLIFHDGRIAFKPTPTNTTFMFMWLPFGLILAILRLIIGVSLPYKVSTPVLALTGMKWRLKGVHPSNLLPQSSSDHHASKQHGQLYVCNHRTLIDPIYVSIMLNKPVRAVTYSLSRVSEILSPIKTVRLTRNREKDGNMMAKKLSQGESVVVCPEGTTCREPYLLRFSPLFTELSDEIVPVALNVHVSMFYATTAGGSKSLDPLYYLMNPSMCYEVELLEKVDTSVVRKGECSSIDMANHVQREIGKALGFECTMLTRKDKYMILAGNDGSVAPPK</sequence>
<dbReference type="SMART" id="SM00563">
    <property type="entry name" value="PlsC"/>
    <property type="match status" value="1"/>
</dbReference>
<feature type="domain" description="Phospholipid/glycerol acyltransferase" evidence="9">
    <location>
        <begin position="339"/>
        <end position="441"/>
    </location>
</feature>
<dbReference type="InterPro" id="IPR056462">
    <property type="entry name" value="HAD_RAM2/GPAT1-8"/>
</dbReference>
<proteinExistence type="inferred from homology"/>
<name>A0A6P5G1J1_ANACO</name>
<protein>
    <submittedName>
        <fullName evidence="11">Probable glycerol-3-phosphate acyltransferase 3</fullName>
    </submittedName>
</protein>
<evidence type="ECO:0000256" key="2">
    <source>
        <dbReference type="ARBA" id="ARBA00007937"/>
    </source>
</evidence>
<dbReference type="GO" id="GO:0010143">
    <property type="term" value="P:cutin biosynthetic process"/>
    <property type="evidence" value="ECO:0007669"/>
    <property type="project" value="TreeGrafter"/>
</dbReference>
<dbReference type="CDD" id="cd06551">
    <property type="entry name" value="LPLAT"/>
    <property type="match status" value="1"/>
</dbReference>
<dbReference type="RefSeq" id="XP_020102264.1">
    <property type="nucleotide sequence ID" value="XM_020246675.1"/>
</dbReference>
<dbReference type="Gramene" id="Aco013695.1.mrna1">
    <property type="protein sequence ID" value="Aco013695.1.mrna1"/>
    <property type="gene ID" value="Aco013695.1.path1"/>
</dbReference>
<dbReference type="SUPFAM" id="SSF69593">
    <property type="entry name" value="Glycerol-3-phosphate (1)-acyltransferase"/>
    <property type="match status" value="1"/>
</dbReference>
<evidence type="ECO:0000259" key="9">
    <source>
        <dbReference type="SMART" id="SM00563"/>
    </source>
</evidence>
<evidence type="ECO:0000256" key="6">
    <source>
        <dbReference type="ARBA" id="ARBA00023136"/>
    </source>
</evidence>
<dbReference type="Pfam" id="PF01553">
    <property type="entry name" value="Acyltransferase"/>
    <property type="match status" value="1"/>
</dbReference>
<dbReference type="InterPro" id="IPR002123">
    <property type="entry name" value="Plipid/glycerol_acylTrfase"/>
</dbReference>
<dbReference type="GO" id="GO:0090447">
    <property type="term" value="F:glycerol-3-phosphate 2-O-acyltransferase activity"/>
    <property type="evidence" value="ECO:0007669"/>
    <property type="project" value="TreeGrafter"/>
</dbReference>
<comment type="similarity">
    <text evidence="2">Belongs to the GPAT/DAPAT family.</text>
</comment>
<evidence type="ECO:0000256" key="5">
    <source>
        <dbReference type="ARBA" id="ARBA00022989"/>
    </source>
</evidence>
<dbReference type="AlphaFoldDB" id="A0A6P5G1J1"/>
<evidence type="ECO:0000313" key="10">
    <source>
        <dbReference type="Proteomes" id="UP000515123"/>
    </source>
</evidence>
<dbReference type="Proteomes" id="UP000515123">
    <property type="component" value="Linkage group 13"/>
</dbReference>
<dbReference type="Pfam" id="PF23270">
    <property type="entry name" value="HAD_RAM2_N"/>
    <property type="match status" value="1"/>
</dbReference>
<reference evidence="11" key="2">
    <citation type="submission" date="2025-08" db="UniProtKB">
        <authorList>
            <consortium name="RefSeq"/>
        </authorList>
    </citation>
    <scope>IDENTIFICATION</scope>
    <source>
        <tissue evidence="11">Leaf</tissue>
    </source>
</reference>
<organism evidence="10 11">
    <name type="scientific">Ananas comosus</name>
    <name type="common">Pineapple</name>
    <name type="synonym">Ananas ananas</name>
    <dbReference type="NCBI Taxonomy" id="4615"/>
    <lineage>
        <taxon>Eukaryota</taxon>
        <taxon>Viridiplantae</taxon>
        <taxon>Streptophyta</taxon>
        <taxon>Embryophyta</taxon>
        <taxon>Tracheophyta</taxon>
        <taxon>Spermatophyta</taxon>
        <taxon>Magnoliopsida</taxon>
        <taxon>Liliopsida</taxon>
        <taxon>Poales</taxon>
        <taxon>Bromeliaceae</taxon>
        <taxon>Bromelioideae</taxon>
        <taxon>Ananas</taxon>
    </lineage>
</organism>
<dbReference type="GeneID" id="109719840"/>
<gene>
    <name evidence="11" type="primary">LOC109719840</name>
</gene>
<comment type="subcellular location">
    <subcellularLocation>
        <location evidence="1">Membrane</location>
        <topology evidence="1">Multi-pass membrane protein</topology>
    </subcellularLocation>
</comment>
<keyword evidence="10" id="KW-1185">Reference proteome</keyword>
<dbReference type="GO" id="GO:0016020">
    <property type="term" value="C:membrane"/>
    <property type="evidence" value="ECO:0007669"/>
    <property type="project" value="UniProtKB-SubCell"/>
</dbReference>
<dbReference type="OrthoDB" id="1854593at2759"/>
<keyword evidence="11" id="KW-0012">Acyltransferase</keyword>
<keyword evidence="6 7" id="KW-0472">Membrane</keyword>
<dbReference type="PANTHER" id="PTHR15486:SF62">
    <property type="entry name" value="GLYCEROL-3-PHOSPHATE ACYLTRANSFERASE 2-RELATED"/>
    <property type="match status" value="1"/>
</dbReference>
<reference evidence="10" key="1">
    <citation type="journal article" date="2015" name="Nat. Genet.">
        <title>The pineapple genome and the evolution of CAM photosynthesis.</title>
        <authorList>
            <person name="Ming R."/>
            <person name="VanBuren R."/>
            <person name="Wai C.M."/>
            <person name="Tang H."/>
            <person name="Schatz M.C."/>
            <person name="Bowers J.E."/>
            <person name="Lyons E."/>
            <person name="Wang M.L."/>
            <person name="Chen J."/>
            <person name="Biggers E."/>
            <person name="Zhang J."/>
            <person name="Huang L."/>
            <person name="Zhang L."/>
            <person name="Miao W."/>
            <person name="Zhang J."/>
            <person name="Ye Z."/>
            <person name="Miao C."/>
            <person name="Lin Z."/>
            <person name="Wang H."/>
            <person name="Zhou H."/>
            <person name="Yim W.C."/>
            <person name="Priest H.D."/>
            <person name="Zheng C."/>
            <person name="Woodhouse M."/>
            <person name="Edger P.P."/>
            <person name="Guyot R."/>
            <person name="Guo H.B."/>
            <person name="Guo H."/>
            <person name="Zheng G."/>
            <person name="Singh R."/>
            <person name="Sharma A."/>
            <person name="Min X."/>
            <person name="Zheng Y."/>
            <person name="Lee H."/>
            <person name="Gurtowski J."/>
            <person name="Sedlazeck F.J."/>
            <person name="Harkess A."/>
            <person name="McKain M.R."/>
            <person name="Liao Z."/>
            <person name="Fang J."/>
            <person name="Liu J."/>
            <person name="Zhang X."/>
            <person name="Zhang Q."/>
            <person name="Hu W."/>
            <person name="Qin Y."/>
            <person name="Wang K."/>
            <person name="Chen L.Y."/>
            <person name="Shirley N."/>
            <person name="Lin Y.R."/>
            <person name="Liu L.Y."/>
            <person name="Hernandez A.G."/>
            <person name="Wright C.L."/>
            <person name="Bulone V."/>
            <person name="Tuskan G.A."/>
            <person name="Heath K."/>
            <person name="Zee F."/>
            <person name="Moore P.H."/>
            <person name="Sunkar R."/>
            <person name="Leebens-Mack J.H."/>
            <person name="Mockler T."/>
            <person name="Bennetzen J.L."/>
            <person name="Freeling M."/>
            <person name="Sankoff D."/>
            <person name="Paterson A.H."/>
            <person name="Zhu X."/>
            <person name="Yang X."/>
            <person name="Smith J.A."/>
            <person name="Cushman J.C."/>
            <person name="Paull R.E."/>
            <person name="Yu Q."/>
        </authorList>
    </citation>
    <scope>NUCLEOTIDE SEQUENCE [LARGE SCALE GENOMIC DNA]</scope>
    <source>
        <strain evidence="10">cv. F153</strain>
    </source>
</reference>
<keyword evidence="5 7" id="KW-1133">Transmembrane helix</keyword>
<feature type="chain" id="PRO_5028056985" evidence="8">
    <location>
        <begin position="24"/>
        <end position="531"/>
    </location>
</feature>
<evidence type="ECO:0000256" key="3">
    <source>
        <dbReference type="ARBA" id="ARBA00022679"/>
    </source>
</evidence>